<dbReference type="AlphaFoldDB" id="A0A1G9KI78"/>
<proteinExistence type="predicted"/>
<evidence type="ECO:0000313" key="1">
    <source>
        <dbReference type="EMBL" id="SDL49329.1"/>
    </source>
</evidence>
<dbReference type="InterPro" id="IPR031322">
    <property type="entry name" value="Shikimate/glucono_kinase"/>
</dbReference>
<dbReference type="EMBL" id="FNGA01000005">
    <property type="protein sequence ID" value="SDL49329.1"/>
    <property type="molecule type" value="Genomic_DNA"/>
</dbReference>
<dbReference type="GO" id="GO:0016301">
    <property type="term" value="F:kinase activity"/>
    <property type="evidence" value="ECO:0007669"/>
    <property type="project" value="UniProtKB-KW"/>
</dbReference>
<organism evidence="1 2">
    <name type="scientific">Maridesulfovibrio ferrireducens</name>
    <dbReference type="NCBI Taxonomy" id="246191"/>
    <lineage>
        <taxon>Bacteria</taxon>
        <taxon>Pseudomonadati</taxon>
        <taxon>Thermodesulfobacteriota</taxon>
        <taxon>Desulfovibrionia</taxon>
        <taxon>Desulfovibrionales</taxon>
        <taxon>Desulfovibrionaceae</taxon>
        <taxon>Maridesulfovibrio</taxon>
    </lineage>
</organism>
<dbReference type="STRING" id="246191.SAMN05660337_3091"/>
<sequence>MTTPNEMIDIEYQIGEPKREKVLFSGKDKDIVIGGRESGNVFIFSLNDDLRKSIAADIAKKLGREVVIIKRNDGNPAIIEAAAKDNQIVSLPRGAALSEKNRNLLKDNGKVLYIMSDFMTLLNASDRSEDAREQISLMLNRFEPSFMNAAHHIVRSDQSYEEILQDALEKIVL</sequence>
<dbReference type="OrthoDB" id="5453831at2"/>
<dbReference type="RefSeq" id="WP_092162693.1">
    <property type="nucleotide sequence ID" value="NZ_FNGA01000005.1"/>
</dbReference>
<evidence type="ECO:0000313" key="2">
    <source>
        <dbReference type="Proteomes" id="UP000199053"/>
    </source>
</evidence>
<protein>
    <submittedName>
        <fullName evidence="1">Shikimate kinase</fullName>
    </submittedName>
</protein>
<dbReference type="InterPro" id="IPR027417">
    <property type="entry name" value="P-loop_NTPase"/>
</dbReference>
<dbReference type="Proteomes" id="UP000199053">
    <property type="component" value="Unassembled WGS sequence"/>
</dbReference>
<dbReference type="Gene3D" id="3.40.50.300">
    <property type="entry name" value="P-loop containing nucleotide triphosphate hydrolases"/>
    <property type="match status" value="1"/>
</dbReference>
<accession>A0A1G9KI78</accession>
<name>A0A1G9KI78_9BACT</name>
<dbReference type="Pfam" id="PF01202">
    <property type="entry name" value="SKI"/>
    <property type="match status" value="1"/>
</dbReference>
<keyword evidence="1" id="KW-0808">Transferase</keyword>
<keyword evidence="1" id="KW-0418">Kinase</keyword>
<gene>
    <name evidence="1" type="ORF">SAMN05660337_3091</name>
</gene>
<keyword evidence="2" id="KW-1185">Reference proteome</keyword>
<reference evidence="2" key="1">
    <citation type="submission" date="2016-10" db="EMBL/GenBank/DDBJ databases">
        <authorList>
            <person name="Varghese N."/>
            <person name="Submissions S."/>
        </authorList>
    </citation>
    <scope>NUCLEOTIDE SEQUENCE [LARGE SCALE GENOMIC DNA]</scope>
    <source>
        <strain evidence="2">DSM 16995</strain>
    </source>
</reference>